<comment type="caution">
    <text evidence="2">The sequence shown here is derived from an EMBL/GenBank/DDBJ whole genome shotgun (WGS) entry which is preliminary data.</text>
</comment>
<name>A0A834NUP8_VESGE</name>
<dbReference type="Proteomes" id="UP000617340">
    <property type="component" value="Unassembled WGS sequence"/>
</dbReference>
<proteinExistence type="predicted"/>
<dbReference type="AlphaFoldDB" id="A0A834NUP8"/>
<organism evidence="2 3">
    <name type="scientific">Vespula germanica</name>
    <name type="common">German yellow jacket</name>
    <name type="synonym">Paravespula germanica</name>
    <dbReference type="NCBI Taxonomy" id="30212"/>
    <lineage>
        <taxon>Eukaryota</taxon>
        <taxon>Metazoa</taxon>
        <taxon>Ecdysozoa</taxon>
        <taxon>Arthropoda</taxon>
        <taxon>Hexapoda</taxon>
        <taxon>Insecta</taxon>
        <taxon>Pterygota</taxon>
        <taxon>Neoptera</taxon>
        <taxon>Endopterygota</taxon>
        <taxon>Hymenoptera</taxon>
        <taxon>Apocrita</taxon>
        <taxon>Aculeata</taxon>
        <taxon>Vespoidea</taxon>
        <taxon>Vespidae</taxon>
        <taxon>Vespinae</taxon>
        <taxon>Vespula</taxon>
    </lineage>
</organism>
<sequence>MKVSAPIGRGGTTPSKFYDVFRKEEDRRRVEEAKKIGERELDERGGSNERWKKDEDRGRGRSRDRA</sequence>
<keyword evidence="3" id="KW-1185">Reference proteome</keyword>
<accession>A0A834NUP8</accession>
<dbReference type="EMBL" id="JACSDZ010000001">
    <property type="protein sequence ID" value="KAF7418295.1"/>
    <property type="molecule type" value="Genomic_DNA"/>
</dbReference>
<protein>
    <submittedName>
        <fullName evidence="2">Uncharacterized protein</fullName>
    </submittedName>
</protein>
<evidence type="ECO:0000256" key="1">
    <source>
        <dbReference type="SAM" id="MobiDB-lite"/>
    </source>
</evidence>
<gene>
    <name evidence="2" type="ORF">HZH68_000948</name>
</gene>
<feature type="region of interest" description="Disordered" evidence="1">
    <location>
        <begin position="29"/>
        <end position="66"/>
    </location>
</feature>
<evidence type="ECO:0000313" key="2">
    <source>
        <dbReference type="EMBL" id="KAF7418295.1"/>
    </source>
</evidence>
<evidence type="ECO:0000313" key="3">
    <source>
        <dbReference type="Proteomes" id="UP000617340"/>
    </source>
</evidence>
<reference evidence="2" key="1">
    <citation type="journal article" date="2020" name="G3 (Bethesda)">
        <title>High-Quality Assemblies for Three Invasive Social Wasps from the &lt;i&gt;Vespula&lt;/i&gt; Genus.</title>
        <authorList>
            <person name="Harrop T.W.R."/>
            <person name="Guhlin J."/>
            <person name="McLaughlin G.M."/>
            <person name="Permina E."/>
            <person name="Stockwell P."/>
            <person name="Gilligan J."/>
            <person name="Le Lec M.F."/>
            <person name="Gruber M.A.M."/>
            <person name="Quinn O."/>
            <person name="Lovegrove M."/>
            <person name="Duncan E.J."/>
            <person name="Remnant E.J."/>
            <person name="Van Eeckhoven J."/>
            <person name="Graham B."/>
            <person name="Knapp R.A."/>
            <person name="Langford K.W."/>
            <person name="Kronenberg Z."/>
            <person name="Press M.O."/>
            <person name="Eacker S.M."/>
            <person name="Wilson-Rankin E.E."/>
            <person name="Purcell J."/>
            <person name="Lester P.J."/>
            <person name="Dearden P.K."/>
        </authorList>
    </citation>
    <scope>NUCLEOTIDE SEQUENCE</scope>
    <source>
        <strain evidence="2">Linc-1</strain>
    </source>
</reference>